<dbReference type="CDD" id="cd00104">
    <property type="entry name" value="KAZAL_FS"/>
    <property type="match status" value="1"/>
</dbReference>
<dbReference type="PANTHER" id="PTHR10913:SF14">
    <property type="entry name" value="FOLLISTATIN-RELATED PROTEIN 5-LIKE PROTEIN"/>
    <property type="match status" value="1"/>
</dbReference>
<dbReference type="PANTHER" id="PTHR10913">
    <property type="entry name" value="FOLLISTATIN-RELATED"/>
    <property type="match status" value="1"/>
</dbReference>
<reference evidence="3 4" key="1">
    <citation type="submission" date="2021-06" db="EMBL/GenBank/DDBJ databases">
        <title>Caerostris extrusa draft genome.</title>
        <authorList>
            <person name="Kono N."/>
            <person name="Arakawa K."/>
        </authorList>
    </citation>
    <scope>NUCLEOTIDE SEQUENCE [LARGE SCALE GENOMIC DNA]</scope>
</reference>
<dbReference type="SMART" id="SM00274">
    <property type="entry name" value="FOLN"/>
    <property type="match status" value="1"/>
</dbReference>
<dbReference type="Proteomes" id="UP001054945">
    <property type="component" value="Unassembled WGS sequence"/>
</dbReference>
<dbReference type="GO" id="GO:0030510">
    <property type="term" value="P:regulation of BMP signaling pathway"/>
    <property type="evidence" value="ECO:0007669"/>
    <property type="project" value="TreeGrafter"/>
</dbReference>
<sequence>MFESSVYWSSSFVAEYLYSRAQNIVVSRLHCQIAAVLCGQRTLVCLSSEQKATFTVSFFHPCETTVCGRGRECEVNQLGEAVCICQRICKKRKKPVCGSDGHFYVNHCELHRSACLTDKNIVIDHRDTCLKKKHFVCVSPVPVLTLRKTTRPTKPAVVYHEKKKEEDGMSWRNLPSFEPRRNNVVVTADPNQDSTQRECSHEEYDFMKENLLIFNNEKLMDSKKSGNSNFENN</sequence>
<dbReference type="EMBL" id="BPLR01016814">
    <property type="protein sequence ID" value="GIY86557.1"/>
    <property type="molecule type" value="Genomic_DNA"/>
</dbReference>
<dbReference type="InterPro" id="IPR002350">
    <property type="entry name" value="Kazal_dom"/>
</dbReference>
<organism evidence="3 4">
    <name type="scientific">Caerostris extrusa</name>
    <name type="common">Bark spider</name>
    <name type="synonym">Caerostris bankana</name>
    <dbReference type="NCBI Taxonomy" id="172846"/>
    <lineage>
        <taxon>Eukaryota</taxon>
        <taxon>Metazoa</taxon>
        <taxon>Ecdysozoa</taxon>
        <taxon>Arthropoda</taxon>
        <taxon>Chelicerata</taxon>
        <taxon>Arachnida</taxon>
        <taxon>Araneae</taxon>
        <taxon>Araneomorphae</taxon>
        <taxon>Entelegynae</taxon>
        <taxon>Araneoidea</taxon>
        <taxon>Araneidae</taxon>
        <taxon>Caerostris</taxon>
    </lineage>
</organism>
<protein>
    <submittedName>
        <fullName evidence="3">Follistatin-related protein 1</fullName>
    </submittedName>
</protein>
<name>A0AAV4WUJ4_CAEEX</name>
<proteinExistence type="predicted"/>
<dbReference type="GO" id="GO:0005615">
    <property type="term" value="C:extracellular space"/>
    <property type="evidence" value="ECO:0007669"/>
    <property type="project" value="TreeGrafter"/>
</dbReference>
<dbReference type="Pfam" id="PF07648">
    <property type="entry name" value="Kazal_2"/>
    <property type="match status" value="1"/>
</dbReference>
<dbReference type="GO" id="GO:0030154">
    <property type="term" value="P:cell differentiation"/>
    <property type="evidence" value="ECO:0007669"/>
    <property type="project" value="TreeGrafter"/>
</dbReference>
<dbReference type="SMART" id="SM00280">
    <property type="entry name" value="KAZAL"/>
    <property type="match status" value="1"/>
</dbReference>
<evidence type="ECO:0000313" key="3">
    <source>
        <dbReference type="EMBL" id="GIY86557.1"/>
    </source>
</evidence>
<evidence type="ECO:0000259" key="2">
    <source>
        <dbReference type="PROSITE" id="PS51465"/>
    </source>
</evidence>
<dbReference type="InterPro" id="IPR050653">
    <property type="entry name" value="Prot_Inhib_GrowthFact_Antg"/>
</dbReference>
<comment type="caution">
    <text evidence="3">The sequence shown here is derived from an EMBL/GenBank/DDBJ whole genome shotgun (WGS) entry which is preliminary data.</text>
</comment>
<evidence type="ECO:0000313" key="4">
    <source>
        <dbReference type="Proteomes" id="UP001054945"/>
    </source>
</evidence>
<dbReference type="InterPro" id="IPR003645">
    <property type="entry name" value="Fol_N"/>
</dbReference>
<dbReference type="AlphaFoldDB" id="A0AAV4WUJ4"/>
<dbReference type="InterPro" id="IPR036058">
    <property type="entry name" value="Kazal_dom_sf"/>
</dbReference>
<feature type="domain" description="Kazal-like" evidence="2">
    <location>
        <begin position="84"/>
        <end position="131"/>
    </location>
</feature>
<evidence type="ECO:0000256" key="1">
    <source>
        <dbReference type="ARBA" id="ARBA00023157"/>
    </source>
</evidence>
<dbReference type="Gene3D" id="3.30.60.30">
    <property type="match status" value="1"/>
</dbReference>
<dbReference type="SUPFAM" id="SSF100895">
    <property type="entry name" value="Kazal-type serine protease inhibitors"/>
    <property type="match status" value="1"/>
</dbReference>
<accession>A0AAV4WUJ4</accession>
<dbReference type="PROSITE" id="PS51465">
    <property type="entry name" value="KAZAL_2"/>
    <property type="match status" value="1"/>
</dbReference>
<gene>
    <name evidence="3" type="primary">FSTL1</name>
    <name evidence="3" type="ORF">CEXT_374341</name>
</gene>
<keyword evidence="4" id="KW-1185">Reference proteome</keyword>
<keyword evidence="1" id="KW-1015">Disulfide bond</keyword>